<dbReference type="SUPFAM" id="SSF55729">
    <property type="entry name" value="Acyl-CoA N-acyltransferases (Nat)"/>
    <property type="match status" value="1"/>
</dbReference>
<evidence type="ECO:0000259" key="3">
    <source>
        <dbReference type="PROSITE" id="PS51186"/>
    </source>
</evidence>
<accession>A0A0C5V6K2</accession>
<dbReference type="CDD" id="cd04301">
    <property type="entry name" value="NAT_SF"/>
    <property type="match status" value="1"/>
</dbReference>
<dbReference type="STRING" id="1445510.YC6258_03042"/>
<organism evidence="4 5">
    <name type="scientific">Gynuella sunshinyii YC6258</name>
    <dbReference type="NCBI Taxonomy" id="1445510"/>
    <lineage>
        <taxon>Bacteria</taxon>
        <taxon>Pseudomonadati</taxon>
        <taxon>Pseudomonadota</taxon>
        <taxon>Gammaproteobacteria</taxon>
        <taxon>Oceanospirillales</taxon>
        <taxon>Saccharospirillaceae</taxon>
        <taxon>Gynuella</taxon>
    </lineage>
</organism>
<evidence type="ECO:0000256" key="1">
    <source>
        <dbReference type="ARBA" id="ARBA00022679"/>
    </source>
</evidence>
<reference evidence="4 5" key="1">
    <citation type="submission" date="2014-01" db="EMBL/GenBank/DDBJ databases">
        <title>Full genme sequencing of cellulolytic bacterium Gynuella sunshinyii YC6258T gen. nov., sp. nov.</title>
        <authorList>
            <person name="Khan H."/>
            <person name="Chung E.J."/>
            <person name="Chung Y.R."/>
        </authorList>
    </citation>
    <scope>NUCLEOTIDE SEQUENCE [LARGE SCALE GENOMIC DNA]</scope>
    <source>
        <strain evidence="4 5">YC6258</strain>
    </source>
</reference>
<keyword evidence="2" id="KW-0012">Acyltransferase</keyword>
<dbReference type="Gene3D" id="3.40.630.30">
    <property type="match status" value="1"/>
</dbReference>
<dbReference type="Pfam" id="PF00583">
    <property type="entry name" value="Acetyltransf_1"/>
    <property type="match status" value="1"/>
</dbReference>
<dbReference type="InterPro" id="IPR016181">
    <property type="entry name" value="Acyl_CoA_acyltransferase"/>
</dbReference>
<protein>
    <submittedName>
        <fullName evidence="4">Acetyltransferase</fullName>
    </submittedName>
</protein>
<dbReference type="PROSITE" id="PS51186">
    <property type="entry name" value="GNAT"/>
    <property type="match status" value="1"/>
</dbReference>
<dbReference type="PANTHER" id="PTHR43877:SF2">
    <property type="entry name" value="AMINOALKYLPHOSPHONATE N-ACETYLTRANSFERASE-RELATED"/>
    <property type="match status" value="1"/>
</dbReference>
<keyword evidence="5" id="KW-1185">Reference proteome</keyword>
<dbReference type="Proteomes" id="UP000032266">
    <property type="component" value="Chromosome"/>
</dbReference>
<dbReference type="AlphaFoldDB" id="A0A0C5V6K2"/>
<dbReference type="GO" id="GO:0016747">
    <property type="term" value="F:acyltransferase activity, transferring groups other than amino-acyl groups"/>
    <property type="evidence" value="ECO:0007669"/>
    <property type="project" value="InterPro"/>
</dbReference>
<sequence length="148" mass="16892">MNIREFDYQNDISLYVSGDIEAFKESFPGITIPSILKSEIEHGFKSFCINDFNCAYTAVENEKPVGFVVVSIHYFYMIPQGYIESIYVDSDHRGNGISHELINKATEWARSKGANTIRLDVSLTNEIAISAYQKNGFIQTRIQMEKFT</sequence>
<dbReference type="InterPro" id="IPR050832">
    <property type="entry name" value="Bact_Acetyltransf"/>
</dbReference>
<keyword evidence="1 4" id="KW-0808">Transferase</keyword>
<dbReference type="EMBL" id="CP007142">
    <property type="protein sequence ID" value="AJQ95080.1"/>
    <property type="molecule type" value="Genomic_DNA"/>
</dbReference>
<dbReference type="RefSeq" id="WP_052830278.1">
    <property type="nucleotide sequence ID" value="NZ_CP007142.1"/>
</dbReference>
<evidence type="ECO:0000313" key="5">
    <source>
        <dbReference type="Proteomes" id="UP000032266"/>
    </source>
</evidence>
<dbReference type="PANTHER" id="PTHR43877">
    <property type="entry name" value="AMINOALKYLPHOSPHONATE N-ACETYLTRANSFERASE-RELATED-RELATED"/>
    <property type="match status" value="1"/>
</dbReference>
<evidence type="ECO:0000256" key="2">
    <source>
        <dbReference type="ARBA" id="ARBA00023315"/>
    </source>
</evidence>
<name>A0A0C5V6K2_9GAMM</name>
<gene>
    <name evidence="4" type="ORF">YC6258_03042</name>
</gene>
<dbReference type="InterPro" id="IPR000182">
    <property type="entry name" value="GNAT_dom"/>
</dbReference>
<feature type="domain" description="N-acetyltransferase" evidence="3">
    <location>
        <begin position="1"/>
        <end position="148"/>
    </location>
</feature>
<proteinExistence type="predicted"/>
<dbReference type="KEGG" id="gsn:YC6258_03042"/>
<evidence type="ECO:0000313" key="4">
    <source>
        <dbReference type="EMBL" id="AJQ95080.1"/>
    </source>
</evidence>
<dbReference type="HOGENOM" id="CLU_1756253_0_0_6"/>
<dbReference type="OrthoDB" id="1450704at2"/>